<keyword evidence="1" id="KW-0547">Nucleotide-binding</keyword>
<dbReference type="InterPro" id="IPR050167">
    <property type="entry name" value="Ser_Thr_protein_kinase"/>
</dbReference>
<dbReference type="InterPro" id="IPR017441">
    <property type="entry name" value="Protein_kinase_ATP_BS"/>
</dbReference>
<accession>A0A7M7PRY4</accession>
<dbReference type="AlphaFoldDB" id="A0A7M7PRY4"/>
<dbReference type="Pfam" id="PF00069">
    <property type="entry name" value="Pkinase"/>
    <property type="match status" value="1"/>
</dbReference>
<sequence>MTGSSQARSDMAANGPISCRQRCSGDNPSTAPLDNGVAPTHPSTPSTAPIDTIPLSLIPPSRSPWASGPGTPPAGTPLTVPLPAQAPVVLQLTLHTASRSPKVSAADGGTTSPSSRAAVPAQGPSASSYVWGMSDLMSFHKGGGDVFLGSGANGTVHLYRHCATDHPIALKTFELPDDIKAMTRKATAIQSEAFILDVLGREDCFPTFLGCLEISPGKIGLAMDFVGDTMTGESWTLSRGMRNLALSQQCWLALALDIAKSLGRIHEKGFLMNDLKEDNCLLRKTPTGRWQAVIVDFGLACPCDAPYFYRFSDENKEKYRRREVHVHIAPECALDDRLTSVASDVFQLGRLLTLMGGATTNADLTAIGNICRQSSQLCRPSIEEVVAELERMM</sequence>
<dbReference type="OMA" id="VHIAPEC"/>
<feature type="domain" description="Protein kinase" evidence="3">
    <location>
        <begin position="142"/>
        <end position="393"/>
    </location>
</feature>
<dbReference type="EnsemblMetazoa" id="XM_030999980">
    <property type="protein sequence ID" value="XP_030855840"/>
    <property type="gene ID" value="LOC115929880"/>
</dbReference>
<dbReference type="KEGG" id="spu:115929880"/>
<protein>
    <recommendedName>
        <fullName evidence="3">Protein kinase domain-containing protein</fullName>
    </recommendedName>
</protein>
<feature type="compositionally biased region" description="Low complexity" evidence="2">
    <location>
        <begin position="38"/>
        <end position="69"/>
    </location>
</feature>
<dbReference type="PROSITE" id="PS50011">
    <property type="entry name" value="PROTEIN_KINASE_DOM"/>
    <property type="match status" value="1"/>
</dbReference>
<dbReference type="SMART" id="SM00220">
    <property type="entry name" value="S_TKc"/>
    <property type="match status" value="1"/>
</dbReference>
<reference evidence="5" key="1">
    <citation type="submission" date="2015-02" db="EMBL/GenBank/DDBJ databases">
        <title>Genome sequencing for Strongylocentrotus purpuratus.</title>
        <authorList>
            <person name="Murali S."/>
            <person name="Liu Y."/>
            <person name="Vee V."/>
            <person name="English A."/>
            <person name="Wang M."/>
            <person name="Skinner E."/>
            <person name="Han Y."/>
            <person name="Muzny D.M."/>
            <person name="Worley K.C."/>
            <person name="Gibbs R.A."/>
        </authorList>
    </citation>
    <scope>NUCLEOTIDE SEQUENCE</scope>
</reference>
<dbReference type="GO" id="GO:0005524">
    <property type="term" value="F:ATP binding"/>
    <property type="evidence" value="ECO:0007669"/>
    <property type="project" value="UniProtKB-UniRule"/>
</dbReference>
<dbReference type="OrthoDB" id="5974690at2759"/>
<keyword evidence="5" id="KW-1185">Reference proteome</keyword>
<dbReference type="SUPFAM" id="SSF56112">
    <property type="entry name" value="Protein kinase-like (PK-like)"/>
    <property type="match status" value="1"/>
</dbReference>
<dbReference type="Proteomes" id="UP000007110">
    <property type="component" value="Unassembled WGS sequence"/>
</dbReference>
<evidence type="ECO:0000313" key="4">
    <source>
        <dbReference type="EnsemblMetazoa" id="XP_030855840"/>
    </source>
</evidence>
<dbReference type="InterPro" id="IPR000719">
    <property type="entry name" value="Prot_kinase_dom"/>
</dbReference>
<feature type="binding site" evidence="1">
    <location>
        <position position="171"/>
    </location>
    <ligand>
        <name>ATP</name>
        <dbReference type="ChEBI" id="CHEBI:30616"/>
    </ligand>
</feature>
<name>A0A7M7PRY4_STRPU</name>
<keyword evidence="1" id="KW-0067">ATP-binding</keyword>
<dbReference type="PANTHER" id="PTHR23257:SF958">
    <property type="entry name" value="SERINE_THREONINE-PROTEIN KINASE WNK4"/>
    <property type="match status" value="1"/>
</dbReference>
<organism evidence="4 5">
    <name type="scientific">Strongylocentrotus purpuratus</name>
    <name type="common">Purple sea urchin</name>
    <dbReference type="NCBI Taxonomy" id="7668"/>
    <lineage>
        <taxon>Eukaryota</taxon>
        <taxon>Metazoa</taxon>
        <taxon>Echinodermata</taxon>
        <taxon>Eleutherozoa</taxon>
        <taxon>Echinozoa</taxon>
        <taxon>Echinoidea</taxon>
        <taxon>Euechinoidea</taxon>
        <taxon>Echinacea</taxon>
        <taxon>Camarodonta</taxon>
        <taxon>Echinidea</taxon>
        <taxon>Strongylocentrotidae</taxon>
        <taxon>Strongylocentrotus</taxon>
    </lineage>
</organism>
<dbReference type="InParanoid" id="A0A7M7PRY4"/>
<reference evidence="4" key="2">
    <citation type="submission" date="2021-01" db="UniProtKB">
        <authorList>
            <consortium name="EnsemblMetazoa"/>
        </authorList>
    </citation>
    <scope>IDENTIFICATION</scope>
</reference>
<dbReference type="PANTHER" id="PTHR23257">
    <property type="entry name" value="SERINE-THREONINE PROTEIN KINASE"/>
    <property type="match status" value="1"/>
</dbReference>
<proteinExistence type="predicted"/>
<dbReference type="InterPro" id="IPR011009">
    <property type="entry name" value="Kinase-like_dom_sf"/>
</dbReference>
<dbReference type="GO" id="GO:0004672">
    <property type="term" value="F:protein kinase activity"/>
    <property type="evidence" value="ECO:0007669"/>
    <property type="project" value="InterPro"/>
</dbReference>
<feature type="region of interest" description="Disordered" evidence="2">
    <location>
        <begin position="1"/>
        <end position="80"/>
    </location>
</feature>
<feature type="region of interest" description="Disordered" evidence="2">
    <location>
        <begin position="98"/>
        <end position="122"/>
    </location>
</feature>
<evidence type="ECO:0000259" key="3">
    <source>
        <dbReference type="PROSITE" id="PS50011"/>
    </source>
</evidence>
<dbReference type="Gene3D" id="1.10.510.10">
    <property type="entry name" value="Transferase(Phosphotransferase) domain 1"/>
    <property type="match status" value="1"/>
</dbReference>
<dbReference type="PROSITE" id="PS00107">
    <property type="entry name" value="PROTEIN_KINASE_ATP"/>
    <property type="match status" value="1"/>
</dbReference>
<dbReference type="GeneID" id="115929880"/>
<evidence type="ECO:0000313" key="5">
    <source>
        <dbReference type="Proteomes" id="UP000007110"/>
    </source>
</evidence>
<evidence type="ECO:0000256" key="2">
    <source>
        <dbReference type="SAM" id="MobiDB-lite"/>
    </source>
</evidence>
<evidence type="ECO:0000256" key="1">
    <source>
        <dbReference type="PROSITE-ProRule" id="PRU10141"/>
    </source>
</evidence>
<dbReference type="RefSeq" id="XP_030855840.1">
    <property type="nucleotide sequence ID" value="XM_030999980.1"/>
</dbReference>